<evidence type="ECO:0000313" key="1">
    <source>
        <dbReference type="EMBL" id="KAJ1678048.1"/>
    </source>
</evidence>
<dbReference type="Proteomes" id="UP001145114">
    <property type="component" value="Unassembled WGS sequence"/>
</dbReference>
<organism evidence="1 2">
    <name type="scientific">Spiromyces aspiralis</name>
    <dbReference type="NCBI Taxonomy" id="68401"/>
    <lineage>
        <taxon>Eukaryota</taxon>
        <taxon>Fungi</taxon>
        <taxon>Fungi incertae sedis</taxon>
        <taxon>Zoopagomycota</taxon>
        <taxon>Kickxellomycotina</taxon>
        <taxon>Kickxellomycetes</taxon>
        <taxon>Kickxellales</taxon>
        <taxon>Kickxellaceae</taxon>
        <taxon>Spiromyces</taxon>
    </lineage>
</organism>
<evidence type="ECO:0000313" key="2">
    <source>
        <dbReference type="Proteomes" id="UP001145114"/>
    </source>
</evidence>
<comment type="caution">
    <text evidence="1">The sequence shown here is derived from an EMBL/GenBank/DDBJ whole genome shotgun (WGS) entry which is preliminary data.</text>
</comment>
<keyword evidence="2" id="KW-1185">Reference proteome</keyword>
<name>A0ACC1HQL4_9FUNG</name>
<accession>A0ACC1HQL4</accession>
<dbReference type="EMBL" id="JAMZIH010001609">
    <property type="protein sequence ID" value="KAJ1678048.1"/>
    <property type="molecule type" value="Genomic_DNA"/>
</dbReference>
<protein>
    <submittedName>
        <fullName evidence="1">Uncharacterized protein</fullName>
    </submittedName>
</protein>
<feature type="non-terminal residue" evidence="1">
    <location>
        <position position="1"/>
    </location>
</feature>
<sequence>DEEKNWGPFKSKLSPSISNDEGTESIGFYLYPDDGIKWLRWIARIGSDSAADGISFLETPLLISITGRVTAYLWVDGHLLGRHHGFKILNTASSADASDVETTTFAWFGSSSSSCTIKVMLYGWRKDIDPSLKLGAIPVKVKTWVRS</sequence>
<proteinExistence type="predicted"/>
<reference evidence="1" key="1">
    <citation type="submission" date="2022-06" db="EMBL/GenBank/DDBJ databases">
        <title>Phylogenomic reconstructions and comparative analyses of Kickxellomycotina fungi.</title>
        <authorList>
            <person name="Reynolds N.K."/>
            <person name="Stajich J.E."/>
            <person name="Barry K."/>
            <person name="Grigoriev I.V."/>
            <person name="Crous P."/>
            <person name="Smith M.E."/>
        </authorList>
    </citation>
    <scope>NUCLEOTIDE SEQUENCE</scope>
    <source>
        <strain evidence="1">RSA 2271</strain>
    </source>
</reference>
<gene>
    <name evidence="1" type="ORF">EV182_004893</name>
</gene>